<gene>
    <name evidence="1" type="ORF">QLQ22_07090</name>
</gene>
<organism evidence="1 2">
    <name type="scientific">Metabacillus hrfriensis</name>
    <dbReference type="NCBI Taxonomy" id="3048891"/>
    <lineage>
        <taxon>Bacteria</taxon>
        <taxon>Bacillati</taxon>
        <taxon>Bacillota</taxon>
        <taxon>Bacilli</taxon>
        <taxon>Bacillales</taxon>
        <taxon>Bacillaceae</taxon>
        <taxon>Metabacillus</taxon>
    </lineage>
</organism>
<keyword evidence="1" id="KW-0808">Transferase</keyword>
<reference evidence="2" key="1">
    <citation type="journal article" date="2025" name="Aquaculture">
        <title>Assessment of the bioflocculant production and safety properties of Metabacillus hrfriensis sp. nov. based on phenotypic and whole-genome sequencing analysis.</title>
        <authorList>
            <person name="Zhang R."/>
            <person name="Zhao Z."/>
            <person name="Luo L."/>
            <person name="Wang S."/>
            <person name="Guo K."/>
            <person name="Xu W."/>
        </authorList>
    </citation>
    <scope>NUCLEOTIDE SEQUENCE [LARGE SCALE GENOMIC DNA]</scope>
    <source>
        <strain evidence="2">CT-WN-B3</strain>
    </source>
</reference>
<keyword evidence="1" id="KW-0548">Nucleotidyltransferase</keyword>
<sequence>MYGSVARGDAIPRKSDLDLLALFDCMLSPDQSTELKNIARELSQKYSSLVRDVGIAVAYYDYAIDPANYY</sequence>
<keyword evidence="2" id="KW-1185">Reference proteome</keyword>
<protein>
    <submittedName>
        <fullName evidence="1">Nucleotidyltransferase domain-containing protein</fullName>
        <ecNumber evidence="1">2.7.7.-</ecNumber>
    </submittedName>
</protein>
<dbReference type="EMBL" id="CP126116">
    <property type="protein sequence ID" value="WHZ59089.1"/>
    <property type="molecule type" value="Genomic_DNA"/>
</dbReference>
<dbReference type="EC" id="2.7.7.-" evidence="1"/>
<dbReference type="Proteomes" id="UP001226091">
    <property type="component" value="Chromosome"/>
</dbReference>
<proteinExistence type="predicted"/>
<evidence type="ECO:0000313" key="1">
    <source>
        <dbReference type="EMBL" id="WHZ59089.1"/>
    </source>
</evidence>
<accession>A0ACD4RF11</accession>
<name>A0ACD4RF11_9BACI</name>
<evidence type="ECO:0000313" key="2">
    <source>
        <dbReference type="Proteomes" id="UP001226091"/>
    </source>
</evidence>